<keyword evidence="4" id="KW-1185">Reference proteome</keyword>
<dbReference type="InterPro" id="IPR001447">
    <property type="entry name" value="Arylamine_N-AcTrfase"/>
</dbReference>
<reference evidence="3 4" key="2">
    <citation type="submission" date="2014-05" db="EMBL/GenBank/DDBJ databases">
        <title>Genome sequence of the 3-chlorobenzoate degrading bacterium Pseudomonas knackmussii B13 shows multiple evidence for horizontal gene transfer.</title>
        <authorList>
            <person name="Miyazaki R."/>
            <person name="Bertelli C."/>
            <person name="Falquet L."/>
            <person name="Robinson-Rechavi M."/>
            <person name="Gharib W."/>
            <person name="Roy S."/>
            <person name="Van der Meer J.R."/>
        </authorList>
    </citation>
    <scope>NUCLEOTIDE SEQUENCE [LARGE SCALE GENOMIC DNA]</scope>
    <source>
        <strain evidence="3 4">B13</strain>
    </source>
</reference>
<name>A0A024HPV4_PSEKB</name>
<dbReference type="PATRIC" id="fig|1301098.3.peg.5124"/>
<dbReference type="SUPFAM" id="SSF54001">
    <property type="entry name" value="Cysteine proteinases"/>
    <property type="match status" value="1"/>
</dbReference>
<accession>A0A024HPV4</accession>
<dbReference type="AlphaFoldDB" id="A0A024HPV4"/>
<dbReference type="STRING" id="1301098.PKB_5150"/>
<evidence type="ECO:0000256" key="1">
    <source>
        <dbReference type="ARBA" id="ARBA00006547"/>
    </source>
</evidence>
<comment type="similarity">
    <text evidence="1 2">Belongs to the arylamine N-acetyltransferase family.</text>
</comment>
<dbReference type="Pfam" id="PF00797">
    <property type="entry name" value="Acetyltransf_2"/>
    <property type="match status" value="1"/>
</dbReference>
<evidence type="ECO:0000313" key="3">
    <source>
        <dbReference type="EMBL" id="CDF86463.1"/>
    </source>
</evidence>
<evidence type="ECO:0000256" key="2">
    <source>
        <dbReference type="RuleBase" id="RU003452"/>
    </source>
</evidence>
<dbReference type="PRINTS" id="PR01543">
    <property type="entry name" value="ANATRNSFRASE"/>
</dbReference>
<dbReference type="RefSeq" id="WP_043255597.1">
    <property type="nucleotide sequence ID" value="NZ_HG322950.1"/>
</dbReference>
<evidence type="ECO:0000313" key="4">
    <source>
        <dbReference type="Proteomes" id="UP000025241"/>
    </source>
</evidence>
<dbReference type="OrthoDB" id="7181050at2"/>
<dbReference type="PANTHER" id="PTHR11786:SF0">
    <property type="entry name" value="ARYLAMINE N-ACETYLTRANSFERASE 4-RELATED"/>
    <property type="match status" value="1"/>
</dbReference>
<protein>
    <recommendedName>
        <fullName evidence="5">Arylamine N-acetyltransferase</fullName>
    </recommendedName>
</protein>
<dbReference type="GO" id="GO:0016407">
    <property type="term" value="F:acetyltransferase activity"/>
    <property type="evidence" value="ECO:0007669"/>
    <property type="project" value="InterPro"/>
</dbReference>
<dbReference type="PANTHER" id="PTHR11786">
    <property type="entry name" value="N-HYDROXYARYLAMINE O-ACETYLTRANSFERASE"/>
    <property type="match status" value="1"/>
</dbReference>
<sequence>MTPFDPFTPEQLQACLLRLGLPLQAFPATRESLDRLIDASLHQLPFENLSVLLERPVQIDPDAVFAKVIEGWRGGYCFELNSLFARLLVSLGFDVRLLVARVRWGLPADAERTQQSHLLLRVELEEGPCLVDVGFGGANPPRALPLRIGEEQPGGWRVAVHEGDELELALRTSSGWAGLYRFTLQEQHWLDYQPRNWFTSTHPQSVFRRSLKVAISEEDRRLTLLDGVFGVRSADGRTTQRVITDVDELIELLRSRFRLGLPPADAELLRERLLPLLRG</sequence>
<proteinExistence type="inferred from homology"/>
<gene>
    <name evidence="3" type="ORF">PKB_5150</name>
</gene>
<dbReference type="InterPro" id="IPR038765">
    <property type="entry name" value="Papain-like_cys_pep_sf"/>
</dbReference>
<dbReference type="EMBL" id="HG322950">
    <property type="protein sequence ID" value="CDF86463.1"/>
    <property type="molecule type" value="Genomic_DNA"/>
</dbReference>
<reference evidence="3 4" key="1">
    <citation type="submission" date="2013-03" db="EMBL/GenBank/DDBJ databases">
        <authorList>
            <person name="Linke B."/>
        </authorList>
    </citation>
    <scope>NUCLEOTIDE SEQUENCE [LARGE SCALE GENOMIC DNA]</scope>
    <source>
        <strain evidence="3 4">B13</strain>
    </source>
</reference>
<dbReference type="Gene3D" id="2.40.128.150">
    <property type="entry name" value="Cysteine proteinases"/>
    <property type="match status" value="1"/>
</dbReference>
<dbReference type="HOGENOM" id="CLU_049918_1_1_6"/>
<dbReference type="SMR" id="A0A024HPV4"/>
<organism evidence="3 4">
    <name type="scientific">Pseudomonas knackmussii (strain DSM 6978 / CCUG 54928 / LMG 23759 / B13)</name>
    <dbReference type="NCBI Taxonomy" id="1301098"/>
    <lineage>
        <taxon>Bacteria</taxon>
        <taxon>Pseudomonadati</taxon>
        <taxon>Pseudomonadota</taxon>
        <taxon>Gammaproteobacteria</taxon>
        <taxon>Pseudomonadales</taxon>
        <taxon>Pseudomonadaceae</taxon>
        <taxon>Pseudomonas</taxon>
    </lineage>
</organism>
<evidence type="ECO:0008006" key="5">
    <source>
        <dbReference type="Google" id="ProtNLM"/>
    </source>
</evidence>
<dbReference type="eggNOG" id="COG2162">
    <property type="taxonomic scope" value="Bacteria"/>
</dbReference>
<dbReference type="Gene3D" id="3.30.2140.10">
    <property type="entry name" value="Arylamine N-acetyltransferase"/>
    <property type="match status" value="1"/>
</dbReference>
<dbReference type="KEGG" id="pkc:PKB_5150"/>
<dbReference type="Proteomes" id="UP000025241">
    <property type="component" value="Chromosome I"/>
</dbReference>